<gene>
    <name evidence="1" type="ORF">vBKpMFBKp24_034</name>
</gene>
<accession>A0A7U0J5H0</accession>
<sequence>MKKLLIAFILSAVAFSSVAAEGYNSPDVKYAKPCVAEAKQKAEIMLKTYAAMGEWDYDLINSLPPTFPKAFKNPIRPEQYIHPIEFTAAVSRFIDTRIRVMYANSSTTDPSLCVFMGIEFLDLTDAN</sequence>
<dbReference type="EMBL" id="MW394391">
    <property type="protein sequence ID" value="QQV92248.1"/>
    <property type="molecule type" value="Genomic_DNA"/>
</dbReference>
<organism evidence="1 2">
    <name type="scientific">Klebsiella phage vB_KpM_FBKp24</name>
    <dbReference type="NCBI Taxonomy" id="2801834"/>
    <lineage>
        <taxon>Viruses</taxon>
        <taxon>Duplodnaviria</taxon>
        <taxon>Heunggongvirae</taxon>
        <taxon>Uroviricota</taxon>
        <taxon>Caudoviricetes</taxon>
        <taxon>Chimalliviridae</taxon>
        <taxon>Maaswegvirus</taxon>
        <taxon>Maaswegvirus Kp24</taxon>
    </lineage>
</organism>
<keyword evidence="2" id="KW-1185">Reference proteome</keyword>
<proteinExistence type="predicted"/>
<evidence type="ECO:0000313" key="1">
    <source>
        <dbReference type="EMBL" id="QQV92248.1"/>
    </source>
</evidence>
<name>A0A7U0J5H0_9CAUD</name>
<protein>
    <submittedName>
        <fullName evidence="1">Uncharacterized protein</fullName>
    </submittedName>
</protein>
<reference evidence="1 2" key="1">
    <citation type="submission" date="2020-12" db="EMBL/GenBank/DDBJ databases">
        <title>Genomic characterization of four novel bacteriophages infecting Klebsiella pneumoniae.</title>
        <authorList>
            <person name="Estrada Bonilla B."/>
            <person name="Costa A.R."/>
            <person name="van Rossum T."/>
            <person name="Hagedoorn S."/>
            <person name="Wallinga H."/>
            <person name="Xiao M."/>
            <person name="Song W."/>
            <person name="Haas P.-J."/>
            <person name="Nobrega F.L."/>
            <person name="Brouns S.J.J."/>
        </authorList>
    </citation>
    <scope>NUCLEOTIDE SEQUENCE [LARGE SCALE GENOMIC DNA]</scope>
</reference>
<evidence type="ECO:0000313" key="2">
    <source>
        <dbReference type="Proteomes" id="UP000596381"/>
    </source>
</evidence>
<dbReference type="Proteomes" id="UP000596381">
    <property type="component" value="Segment"/>
</dbReference>